<feature type="compositionally biased region" description="Basic and acidic residues" evidence="4">
    <location>
        <begin position="34"/>
        <end position="66"/>
    </location>
</feature>
<reference evidence="6" key="1">
    <citation type="submission" date="2020-06" db="EMBL/GenBank/DDBJ databases">
        <authorList>
            <consortium name="Plant Systems Biology data submission"/>
        </authorList>
    </citation>
    <scope>NUCLEOTIDE SEQUENCE</scope>
    <source>
        <strain evidence="6">D6</strain>
    </source>
</reference>
<dbReference type="Proteomes" id="UP001153069">
    <property type="component" value="Unassembled WGS sequence"/>
</dbReference>
<keyword evidence="3 5" id="KW-0472">Membrane</keyword>
<feature type="region of interest" description="Disordered" evidence="4">
    <location>
        <begin position="1"/>
        <end position="131"/>
    </location>
</feature>
<dbReference type="EMBL" id="CAICTM010000539">
    <property type="protein sequence ID" value="CAB9512511.1"/>
    <property type="molecule type" value="Genomic_DNA"/>
</dbReference>
<organism evidence="6 7">
    <name type="scientific">Seminavis robusta</name>
    <dbReference type="NCBI Taxonomy" id="568900"/>
    <lineage>
        <taxon>Eukaryota</taxon>
        <taxon>Sar</taxon>
        <taxon>Stramenopiles</taxon>
        <taxon>Ochrophyta</taxon>
        <taxon>Bacillariophyta</taxon>
        <taxon>Bacillariophyceae</taxon>
        <taxon>Bacillariophycidae</taxon>
        <taxon>Naviculales</taxon>
        <taxon>Naviculaceae</taxon>
        <taxon>Seminavis</taxon>
    </lineage>
</organism>
<dbReference type="AlphaFoldDB" id="A0A9N8E0Y8"/>
<dbReference type="PANTHER" id="PTHR48056">
    <property type="entry name" value="LRR RECEPTOR-LIKE SERINE/THREONINE-PROTEIN KINASE-RELATED"/>
    <property type="match status" value="1"/>
</dbReference>
<keyword evidence="7" id="KW-1185">Reference proteome</keyword>
<dbReference type="Gene3D" id="3.80.10.10">
    <property type="entry name" value="Ribonuclease Inhibitor"/>
    <property type="match status" value="3"/>
</dbReference>
<dbReference type="InterPro" id="IPR050647">
    <property type="entry name" value="Plant_LRR-RLKs"/>
</dbReference>
<dbReference type="GO" id="GO:0016301">
    <property type="term" value="F:kinase activity"/>
    <property type="evidence" value="ECO:0007669"/>
    <property type="project" value="UniProtKB-KW"/>
</dbReference>
<comment type="caution">
    <text evidence="6">The sequence shown here is derived from an EMBL/GenBank/DDBJ whole genome shotgun (WGS) entry which is preliminary data.</text>
</comment>
<dbReference type="InterPro" id="IPR003591">
    <property type="entry name" value="Leu-rich_rpt_typical-subtyp"/>
</dbReference>
<feature type="compositionally biased region" description="Polar residues" evidence="4">
    <location>
        <begin position="68"/>
        <end position="86"/>
    </location>
</feature>
<evidence type="ECO:0000256" key="1">
    <source>
        <dbReference type="ARBA" id="ARBA00022614"/>
    </source>
</evidence>
<accession>A0A9N8E0Y8</accession>
<dbReference type="SMART" id="SM00369">
    <property type="entry name" value="LRR_TYP"/>
    <property type="match status" value="4"/>
</dbReference>
<evidence type="ECO:0000256" key="2">
    <source>
        <dbReference type="ARBA" id="ARBA00022737"/>
    </source>
</evidence>
<dbReference type="OrthoDB" id="38453at2759"/>
<keyword evidence="6" id="KW-0675">Receptor</keyword>
<gene>
    <name evidence="6" type="ORF">SEMRO_540_G162920.1</name>
</gene>
<keyword evidence="5" id="KW-1133">Transmembrane helix</keyword>
<dbReference type="Pfam" id="PF00560">
    <property type="entry name" value="LRR_1"/>
    <property type="match status" value="3"/>
</dbReference>
<dbReference type="InterPro" id="IPR001611">
    <property type="entry name" value="Leu-rich_rpt"/>
</dbReference>
<dbReference type="SUPFAM" id="SSF52058">
    <property type="entry name" value="L domain-like"/>
    <property type="match status" value="2"/>
</dbReference>
<dbReference type="Pfam" id="PF13855">
    <property type="entry name" value="LRR_8"/>
    <property type="match status" value="1"/>
</dbReference>
<keyword evidence="6" id="KW-0808">Transferase</keyword>
<evidence type="ECO:0000256" key="4">
    <source>
        <dbReference type="SAM" id="MobiDB-lite"/>
    </source>
</evidence>
<keyword evidence="5" id="KW-0812">Transmembrane</keyword>
<proteinExistence type="predicted"/>
<evidence type="ECO:0000256" key="3">
    <source>
        <dbReference type="ARBA" id="ARBA00023136"/>
    </source>
</evidence>
<keyword evidence="1" id="KW-0433">Leucine-rich repeat</keyword>
<feature type="compositionally biased region" description="Basic and acidic residues" evidence="4">
    <location>
        <begin position="87"/>
        <end position="100"/>
    </location>
</feature>
<feature type="transmembrane region" description="Helical" evidence="5">
    <location>
        <begin position="332"/>
        <end position="356"/>
    </location>
</feature>
<keyword evidence="6" id="KW-0418">Kinase</keyword>
<protein>
    <submittedName>
        <fullName evidence="6">LRR receptor-like serine threonine-protein kinase</fullName>
    </submittedName>
</protein>
<dbReference type="PROSITE" id="PS51450">
    <property type="entry name" value="LRR"/>
    <property type="match status" value="1"/>
</dbReference>
<dbReference type="InterPro" id="IPR032675">
    <property type="entry name" value="LRR_dom_sf"/>
</dbReference>
<dbReference type="GO" id="GO:0005524">
    <property type="term" value="F:ATP binding"/>
    <property type="evidence" value="ECO:0007669"/>
    <property type="project" value="UniProtKB-KW"/>
</dbReference>
<keyword evidence="2" id="KW-0677">Repeat</keyword>
<sequence length="966" mass="105285">MSSTRDSSRRERSDAASMLTEEGDPLDASLEQVVMERSRGATEETAEPGKRSDDDIKREELQRRQEAAMSTRQAAVMTAPSSSSLSDQDRKPSPKEREVGKSAMVGSIRSSGTGRKISEDAANQQGKDDDDELHLMKVVAMRSSVNTTDDAGAGKTKVQKKGVPSTNTAAAATFSQADYVTEMIQVAVGSDTQRAQMDGEEPSTNNSTAAAAMEYDATGSPLKQSLLATGQRPGAYSGAPGVGYQAVAAVSYTGLGTGSSQMELEGSRGVNSEQPNISGRDIETANRAVPAAPTASAGVAHNPNDPLEAAVQSATGAGQEAKNESQKPNQKLMYAYVGVAFLAVLIIVIVLCATLIPGGDSEGQADMAAANPNDPPPSDISLDEHIRGLFPNSTLEAMESRFSPQAEAFRWLLKDPELTTTNTYSDDRILQRMALATFYFATGGRRWDGNSGWLNYSVHECDWYSDGNPPCDNDISTLVEEFSSNATSNFTNNYTFWDDDDYVMYPEDLSTEYLWRPTFDDRMLVEGDGTIKQLHLPFNNLIGTLPPELFWLSNLRSIQFDNNEIGGHLVGSYLALLTDLRVLRLYSNQLEGSIPSELATLTNLANINLAQNRDLEGIPDELWELSSLQVLALDVGSTVPFEAVAQFDQLSSLTLAELTGTLPTEVGLLTKLTLLNLQGGRLRGTIPTTLGKLSDMTWLFLDRNTFTGEIPTELGLLANLTILELSENRLNGIPSELGMLTNLYSLRLLDCRLAGPIPSEIGQMSRLSQLYLQENDLASSLPTELGTLSKIRTVYFYKNELTGSIPSELARASRLRSLHLDSNMLNGTLPSRFGRIRYLRGLNLDKNSISGSIPTQFGRLIYMRRLEMSQNELTGPIPTEFGRMSRLEKLLLNDNHLTGTIPLELAKRSSGFFSLFDSSDSTDTLEELYLNGNNFTGSIPELLCDVEEVRTDCTDHFCGCNCACKA</sequence>
<feature type="compositionally biased region" description="Basic and acidic residues" evidence="4">
    <location>
        <begin position="1"/>
        <end position="14"/>
    </location>
</feature>
<evidence type="ECO:0000313" key="6">
    <source>
        <dbReference type="EMBL" id="CAB9512511.1"/>
    </source>
</evidence>
<name>A0A9N8E0Y8_9STRA</name>
<evidence type="ECO:0000256" key="5">
    <source>
        <dbReference type="SAM" id="Phobius"/>
    </source>
</evidence>
<dbReference type="FunFam" id="3.80.10.10:FF:000095">
    <property type="entry name" value="LRR receptor-like serine/threonine-protein kinase GSO1"/>
    <property type="match status" value="1"/>
</dbReference>
<evidence type="ECO:0000313" key="7">
    <source>
        <dbReference type="Proteomes" id="UP001153069"/>
    </source>
</evidence>